<dbReference type="PANTHER" id="PTHR11412">
    <property type="entry name" value="MACROGLOBULIN / COMPLEMENT"/>
    <property type="match status" value="1"/>
</dbReference>
<dbReference type="Gene3D" id="1.50.10.20">
    <property type="match status" value="1"/>
</dbReference>
<evidence type="ECO:0000259" key="1">
    <source>
        <dbReference type="Pfam" id="PF07678"/>
    </source>
</evidence>
<dbReference type="Pfam" id="PF07678">
    <property type="entry name" value="TED_complement"/>
    <property type="match status" value="1"/>
</dbReference>
<dbReference type="Proteomes" id="UP001162483">
    <property type="component" value="Unassembled WGS sequence"/>
</dbReference>
<sequence>LSCAQQFIHVDEKHIQDALHWLESVQSPNGCFQNSDSYFYNDIFNDDITRTAFILISLMEHRIVYDGSLVENAKAYLRKEAENAKTPHVLAVLAYAFTLLGDNELRALMLKTSE</sequence>
<dbReference type="PANTHER" id="PTHR11412:SF182">
    <property type="entry name" value="ALPHA-2-MACROGLOBULIN-LIKE PROTEIN 1"/>
    <property type="match status" value="1"/>
</dbReference>
<gene>
    <name evidence="2" type="ORF">SPARVUS_LOCUS16573315</name>
</gene>
<dbReference type="SUPFAM" id="SSF48239">
    <property type="entry name" value="Terpenoid cyclases/Protein prenyltransferases"/>
    <property type="match status" value="1"/>
</dbReference>
<dbReference type="InterPro" id="IPR011626">
    <property type="entry name" value="Alpha-macroglobulin_TED"/>
</dbReference>
<organism evidence="2 3">
    <name type="scientific">Staurois parvus</name>
    <dbReference type="NCBI Taxonomy" id="386267"/>
    <lineage>
        <taxon>Eukaryota</taxon>
        <taxon>Metazoa</taxon>
        <taxon>Chordata</taxon>
        <taxon>Craniata</taxon>
        <taxon>Vertebrata</taxon>
        <taxon>Euteleostomi</taxon>
        <taxon>Amphibia</taxon>
        <taxon>Batrachia</taxon>
        <taxon>Anura</taxon>
        <taxon>Neobatrachia</taxon>
        <taxon>Ranoidea</taxon>
        <taxon>Ranidae</taxon>
        <taxon>Staurois</taxon>
    </lineage>
</organism>
<accession>A0ABN9HQD0</accession>
<feature type="domain" description="Alpha-macroglobulin-like TED" evidence="1">
    <location>
        <begin position="2"/>
        <end position="106"/>
    </location>
</feature>
<keyword evidence="3" id="KW-1185">Reference proteome</keyword>
<comment type="caution">
    <text evidence="2">The sequence shown here is derived from an EMBL/GenBank/DDBJ whole genome shotgun (WGS) entry which is preliminary data.</text>
</comment>
<proteinExistence type="predicted"/>
<dbReference type="EMBL" id="CATNWA010021802">
    <property type="protein sequence ID" value="CAI9623999.1"/>
    <property type="molecule type" value="Genomic_DNA"/>
</dbReference>
<name>A0ABN9HQD0_9NEOB</name>
<protein>
    <recommendedName>
        <fullName evidence="1">Alpha-macroglobulin-like TED domain-containing protein</fullName>
    </recommendedName>
</protein>
<evidence type="ECO:0000313" key="2">
    <source>
        <dbReference type="EMBL" id="CAI9623999.1"/>
    </source>
</evidence>
<dbReference type="InterPro" id="IPR050473">
    <property type="entry name" value="A2M/Complement_sys"/>
</dbReference>
<feature type="non-terminal residue" evidence="2">
    <location>
        <position position="1"/>
    </location>
</feature>
<reference evidence="2" key="1">
    <citation type="submission" date="2023-05" db="EMBL/GenBank/DDBJ databases">
        <authorList>
            <person name="Stuckert A."/>
        </authorList>
    </citation>
    <scope>NUCLEOTIDE SEQUENCE</scope>
</reference>
<evidence type="ECO:0000313" key="3">
    <source>
        <dbReference type="Proteomes" id="UP001162483"/>
    </source>
</evidence>
<dbReference type="InterPro" id="IPR008930">
    <property type="entry name" value="Terpenoid_cyclase/PrenylTrfase"/>
</dbReference>